<protein>
    <submittedName>
        <fullName evidence="4">DUF3403 domain-containing protein</fullName>
    </submittedName>
</protein>
<name>A0A0N4WGJ3_HAEPC</name>
<evidence type="ECO:0000256" key="1">
    <source>
        <dbReference type="SAM" id="MobiDB-lite"/>
    </source>
</evidence>
<dbReference type="EMBL" id="UZAF01017174">
    <property type="protein sequence ID" value="VDO38753.1"/>
    <property type="molecule type" value="Genomic_DNA"/>
</dbReference>
<accession>A0A0N4WGJ3</accession>
<evidence type="ECO:0000313" key="4">
    <source>
        <dbReference type="WBParaSite" id="HPLM_0000993101-mRNA-1"/>
    </source>
</evidence>
<evidence type="ECO:0000313" key="2">
    <source>
        <dbReference type="EMBL" id="VDO38753.1"/>
    </source>
</evidence>
<keyword evidence="3" id="KW-1185">Reference proteome</keyword>
<proteinExistence type="predicted"/>
<dbReference type="WBParaSite" id="HPLM_0000993101-mRNA-1">
    <property type="protein sequence ID" value="HPLM_0000993101-mRNA-1"/>
    <property type="gene ID" value="HPLM_0000993101"/>
</dbReference>
<gene>
    <name evidence="2" type="ORF">HPLM_LOCUS9923</name>
</gene>
<dbReference type="Proteomes" id="UP000268014">
    <property type="component" value="Unassembled WGS sequence"/>
</dbReference>
<reference evidence="2 3" key="2">
    <citation type="submission" date="2018-11" db="EMBL/GenBank/DDBJ databases">
        <authorList>
            <consortium name="Pathogen Informatics"/>
        </authorList>
    </citation>
    <scope>NUCLEOTIDE SEQUENCE [LARGE SCALE GENOMIC DNA]</scope>
    <source>
        <strain evidence="2 3">MHpl1</strain>
    </source>
</reference>
<sequence length="93" mass="10119">MLKVRTIIQDRKLEGRKTTKLCVVVLSVFKHIVRYSAGSSSNTGLLYESGPPNPSGSELLKLLTGDVDDVGELEAEETPDEDRSLVVDNDADS</sequence>
<evidence type="ECO:0000313" key="3">
    <source>
        <dbReference type="Proteomes" id="UP000268014"/>
    </source>
</evidence>
<reference evidence="4" key="1">
    <citation type="submission" date="2017-02" db="UniProtKB">
        <authorList>
            <consortium name="WormBaseParasite"/>
        </authorList>
    </citation>
    <scope>IDENTIFICATION</scope>
</reference>
<feature type="region of interest" description="Disordered" evidence="1">
    <location>
        <begin position="72"/>
        <end position="93"/>
    </location>
</feature>
<organism evidence="4">
    <name type="scientific">Haemonchus placei</name>
    <name type="common">Barber's pole worm</name>
    <dbReference type="NCBI Taxonomy" id="6290"/>
    <lineage>
        <taxon>Eukaryota</taxon>
        <taxon>Metazoa</taxon>
        <taxon>Ecdysozoa</taxon>
        <taxon>Nematoda</taxon>
        <taxon>Chromadorea</taxon>
        <taxon>Rhabditida</taxon>
        <taxon>Rhabditina</taxon>
        <taxon>Rhabditomorpha</taxon>
        <taxon>Strongyloidea</taxon>
        <taxon>Trichostrongylidae</taxon>
        <taxon>Haemonchus</taxon>
    </lineage>
</organism>
<feature type="region of interest" description="Disordered" evidence="1">
    <location>
        <begin position="40"/>
        <end position="60"/>
    </location>
</feature>
<dbReference type="AlphaFoldDB" id="A0A0N4WGJ3"/>